<evidence type="ECO:0000313" key="2">
    <source>
        <dbReference type="EMBL" id="MXU93901.1"/>
    </source>
</evidence>
<feature type="region of interest" description="Disordered" evidence="1">
    <location>
        <begin position="19"/>
        <end position="45"/>
    </location>
</feature>
<dbReference type="EMBL" id="GIFC01011818">
    <property type="protein sequence ID" value="MXU93901.1"/>
    <property type="molecule type" value="Transcribed_RNA"/>
</dbReference>
<sequence>MSPLFLHWLCTRLATQQSRPPKLLSSPAQAQSSPSRRHPNFPRATAHDESPVALFIYKITSWIEFSDLSVLRCASVNPTKRLGPLKQGWDVRAPPSRTIEKVTSCTERGRHSSRSDVAARASYLAACEIRSSLAAGLQSHARQRTSSFLCVFV</sequence>
<name>A0A6B0UWK9_IXORI</name>
<accession>A0A6B0UWK9</accession>
<feature type="compositionally biased region" description="Low complexity" evidence="1">
    <location>
        <begin position="23"/>
        <end position="34"/>
    </location>
</feature>
<organism evidence="2">
    <name type="scientific">Ixodes ricinus</name>
    <name type="common">Common tick</name>
    <name type="synonym">Acarus ricinus</name>
    <dbReference type="NCBI Taxonomy" id="34613"/>
    <lineage>
        <taxon>Eukaryota</taxon>
        <taxon>Metazoa</taxon>
        <taxon>Ecdysozoa</taxon>
        <taxon>Arthropoda</taxon>
        <taxon>Chelicerata</taxon>
        <taxon>Arachnida</taxon>
        <taxon>Acari</taxon>
        <taxon>Parasitiformes</taxon>
        <taxon>Ixodida</taxon>
        <taxon>Ixodoidea</taxon>
        <taxon>Ixodidae</taxon>
        <taxon>Ixodinae</taxon>
        <taxon>Ixodes</taxon>
    </lineage>
</organism>
<evidence type="ECO:0000256" key="1">
    <source>
        <dbReference type="SAM" id="MobiDB-lite"/>
    </source>
</evidence>
<reference evidence="2" key="1">
    <citation type="submission" date="2019-12" db="EMBL/GenBank/DDBJ databases">
        <title>An insight into the sialome of adult female Ixodes ricinus ticks feeding for 6 days.</title>
        <authorList>
            <person name="Perner J."/>
            <person name="Ribeiro J.M.C."/>
        </authorList>
    </citation>
    <scope>NUCLEOTIDE SEQUENCE</scope>
    <source>
        <strain evidence="2">Semi-engorged</strain>
        <tissue evidence="2">Salivary glands</tissue>
    </source>
</reference>
<protein>
    <submittedName>
        <fullName evidence="2">Uncharacterized protein</fullName>
    </submittedName>
</protein>
<dbReference type="AlphaFoldDB" id="A0A6B0UWK9"/>
<proteinExistence type="predicted"/>